<evidence type="ECO:0000313" key="1">
    <source>
        <dbReference type="EMBL" id="KAJ8010743.1"/>
    </source>
</evidence>
<proteinExistence type="predicted"/>
<accession>A0ACC2H4F2</accession>
<dbReference type="Proteomes" id="UP001157502">
    <property type="component" value="Chromosome 6"/>
</dbReference>
<dbReference type="EMBL" id="CM055733">
    <property type="protein sequence ID" value="KAJ8010743.1"/>
    <property type="molecule type" value="Genomic_DNA"/>
</dbReference>
<organism evidence="1 2">
    <name type="scientific">Dallia pectoralis</name>
    <name type="common">Alaska blackfish</name>
    <dbReference type="NCBI Taxonomy" id="75939"/>
    <lineage>
        <taxon>Eukaryota</taxon>
        <taxon>Metazoa</taxon>
        <taxon>Chordata</taxon>
        <taxon>Craniata</taxon>
        <taxon>Vertebrata</taxon>
        <taxon>Euteleostomi</taxon>
        <taxon>Actinopterygii</taxon>
        <taxon>Neopterygii</taxon>
        <taxon>Teleostei</taxon>
        <taxon>Protacanthopterygii</taxon>
        <taxon>Esociformes</taxon>
        <taxon>Umbridae</taxon>
        <taxon>Dallia</taxon>
    </lineage>
</organism>
<reference evidence="1" key="1">
    <citation type="submission" date="2021-05" db="EMBL/GenBank/DDBJ databases">
        <authorList>
            <person name="Pan Q."/>
            <person name="Jouanno E."/>
            <person name="Zahm M."/>
            <person name="Klopp C."/>
            <person name="Cabau C."/>
            <person name="Louis A."/>
            <person name="Berthelot C."/>
            <person name="Parey E."/>
            <person name="Roest Crollius H."/>
            <person name="Montfort J."/>
            <person name="Robinson-Rechavi M."/>
            <person name="Bouchez O."/>
            <person name="Lampietro C."/>
            <person name="Lopez Roques C."/>
            <person name="Donnadieu C."/>
            <person name="Postlethwait J."/>
            <person name="Bobe J."/>
            <person name="Dillon D."/>
            <person name="Chandos A."/>
            <person name="von Hippel F."/>
            <person name="Guiguen Y."/>
        </authorList>
    </citation>
    <scope>NUCLEOTIDE SEQUENCE</scope>
    <source>
        <strain evidence="1">YG-Jan2019</strain>
    </source>
</reference>
<comment type="caution">
    <text evidence="1">The sequence shown here is derived from an EMBL/GenBank/DDBJ whole genome shotgun (WGS) entry which is preliminary data.</text>
</comment>
<gene>
    <name evidence="1" type="ORF">DPEC_G00078330</name>
</gene>
<sequence>MLYRTPFWISLSDTTLNKEYKLNCVSGKRYYFLTRVIMAHSHNPDMFNWKRFTKNKSQTANKVQLNNGDIDQWMKRVEMASDFAVTEVFPQKKPHLGKSSHILTLESTDQLLDHDEAYCEAQALLSDWMNSKLRLELEADEEDVIGSSDKTGPLAPVPVQPLSMDYRNFNDLYSHLVEEEEESSVVNNFLQDLMECDVLYSEDLALDSEERDRRKMRDPNLTMETRHRQVRENRVRRDTERERLRMEKEARRQAREEAQRREQEVERQKKQEARKQEEMLQQEMVQLRREMEERRNLEQLVRLREREKVGVQPGPSVSTASKQKQPDGPRSHRLQEAEAKVQMVNLQCLQRHFSGWYSVLLERRVRMGKAAALCDWKRELRAWRAWRALVWARREQREVERTAEELRTENRRCQVALESDRRRVLRRCLSDWRLWCRAEREHRELLAQQDVTRRKMAALISAVTTGKLTATETPTTESVIALQDADQSKTTELNGQPESEHVGPAPTPACQSDKKLCALDTPTLPWQVTRRHAALTAAERLGSGPQRRVETGERGGDGVVNGGVNPGPLGRGAGWRFEHRHASQQQTIAEQRRLLREQQEQIAHLQEKQSMMGLKQEAQLAQLAIPAGTGLKTSEPKQARVGVVPERNNRRSSVARKPAVVQPCSAVMAMEERARQRAECRREVEKLKIIKEEERLAQLSAAEEDRRREEEENKRRATEQRREERRKEREREEEAQRRLERGQLLRTRAQQHYHTTLLLRRGLAPWKCLVAMNQSNNQLASDHHRRSLLKLCMLSWQQAAGESLAQKQASADRLHQRALLGRSLNAWRRLKDHRVILEERAERFCRLRTLRRALDRMLDHVTRERMAEWERERLAQEHNDRRVVRSCFQEWRQYPGWIREEREREARRERLRRRVAEVLPDFRSSPLEGL</sequence>
<name>A0ACC2H4F2_DALPE</name>
<keyword evidence="2" id="KW-1185">Reference proteome</keyword>
<evidence type="ECO:0000313" key="2">
    <source>
        <dbReference type="Proteomes" id="UP001157502"/>
    </source>
</evidence>
<protein>
    <submittedName>
        <fullName evidence="1">Uncharacterized protein</fullName>
    </submittedName>
</protein>